<dbReference type="GO" id="GO:0016787">
    <property type="term" value="F:hydrolase activity"/>
    <property type="evidence" value="ECO:0007669"/>
    <property type="project" value="UniProtKB-KW"/>
</dbReference>
<comment type="caution">
    <text evidence="1">The sequence shown here is derived from an EMBL/GenBank/DDBJ whole genome shotgun (WGS) entry which is preliminary data.</text>
</comment>
<organism evidence="1 2">
    <name type="scientific">Candidatus Electronema aureum</name>
    <dbReference type="NCBI Taxonomy" id="2005002"/>
    <lineage>
        <taxon>Bacteria</taxon>
        <taxon>Pseudomonadati</taxon>
        <taxon>Thermodesulfobacteriota</taxon>
        <taxon>Desulfobulbia</taxon>
        <taxon>Desulfobulbales</taxon>
        <taxon>Desulfobulbaceae</taxon>
        <taxon>Candidatus Electronema</taxon>
    </lineage>
</organism>
<proteinExistence type="predicted"/>
<evidence type="ECO:0000313" key="2">
    <source>
        <dbReference type="Proteomes" id="UP000316238"/>
    </source>
</evidence>
<evidence type="ECO:0000313" key="1">
    <source>
        <dbReference type="EMBL" id="TAA76207.1"/>
    </source>
</evidence>
<gene>
    <name evidence="1" type="ORF">CDV28_101106</name>
</gene>
<accession>A0A521G5A3</accession>
<dbReference type="EC" id="3.1.-.-" evidence="1"/>
<dbReference type="Proteomes" id="UP000316238">
    <property type="component" value="Unassembled WGS sequence"/>
</dbReference>
<keyword evidence="1" id="KW-0378">Hydrolase</keyword>
<reference evidence="1" key="1">
    <citation type="submission" date="2017-07" db="EMBL/GenBank/DDBJ databases">
        <title>The cable genome - Insights into the physiology and evolution of filamentous bacteria capable of sulfide oxidation via long distance electron transfer.</title>
        <authorList>
            <person name="Thorup C."/>
            <person name="Bjerg J.T."/>
            <person name="Schreiber L."/>
            <person name="Nielsen L.P."/>
            <person name="Kjeldsen K.U."/>
            <person name="Boesen T."/>
            <person name="Boggild A."/>
            <person name="Meysman F."/>
            <person name="Geelhoed J."/>
            <person name="Schramm A."/>
        </authorList>
    </citation>
    <scope>NUCLEOTIDE SEQUENCE [LARGE SCALE GENOMIC DNA]</scope>
    <source>
        <strain evidence="1">GS</strain>
    </source>
</reference>
<sequence length="135" mass="15502">MLLPCSPALQAYNLEQPEKSTWLKHCFVPAKGLAYNVLMRIIAKKTLREFWEKHADAQQALQSWHTDVQQADWKSPADVKNAYRNVSFVANNRAVFNIKGNKYRVIVAIHYEYSIVYIRFVGTHAEYDAVDAASV</sequence>
<dbReference type="AlphaFoldDB" id="A0A521G5A3"/>
<dbReference type="GO" id="GO:0004519">
    <property type="term" value="F:endonuclease activity"/>
    <property type="evidence" value="ECO:0007669"/>
    <property type="project" value="InterPro"/>
</dbReference>
<dbReference type="InterPro" id="IPR018669">
    <property type="entry name" value="Toxin_HigB"/>
</dbReference>
<dbReference type="Pfam" id="PF09907">
    <property type="entry name" value="HigB_toxin"/>
    <property type="match status" value="1"/>
</dbReference>
<dbReference type="GO" id="GO:0110001">
    <property type="term" value="C:toxin-antitoxin complex"/>
    <property type="evidence" value="ECO:0007669"/>
    <property type="project" value="InterPro"/>
</dbReference>
<name>A0A521G5A3_9BACT</name>
<dbReference type="GO" id="GO:0003723">
    <property type="term" value="F:RNA binding"/>
    <property type="evidence" value="ECO:0007669"/>
    <property type="project" value="InterPro"/>
</dbReference>
<dbReference type="EMBL" id="NQJD01000001">
    <property type="protein sequence ID" value="TAA76207.1"/>
    <property type="molecule type" value="Genomic_DNA"/>
</dbReference>
<protein>
    <submittedName>
        <fullName evidence="1">mRNA interferase HigB</fullName>
        <ecNumber evidence="1">3.1.-.-</ecNumber>
    </submittedName>
</protein>
<keyword evidence="2" id="KW-1185">Reference proteome</keyword>